<gene>
    <name evidence="1" type="ORF">PIB30_015299</name>
</gene>
<organism evidence="1 2">
    <name type="scientific">Stylosanthes scabra</name>
    <dbReference type="NCBI Taxonomy" id="79078"/>
    <lineage>
        <taxon>Eukaryota</taxon>
        <taxon>Viridiplantae</taxon>
        <taxon>Streptophyta</taxon>
        <taxon>Embryophyta</taxon>
        <taxon>Tracheophyta</taxon>
        <taxon>Spermatophyta</taxon>
        <taxon>Magnoliopsida</taxon>
        <taxon>eudicotyledons</taxon>
        <taxon>Gunneridae</taxon>
        <taxon>Pentapetalae</taxon>
        <taxon>rosids</taxon>
        <taxon>fabids</taxon>
        <taxon>Fabales</taxon>
        <taxon>Fabaceae</taxon>
        <taxon>Papilionoideae</taxon>
        <taxon>50 kb inversion clade</taxon>
        <taxon>dalbergioids sensu lato</taxon>
        <taxon>Dalbergieae</taxon>
        <taxon>Pterocarpus clade</taxon>
        <taxon>Stylosanthes</taxon>
    </lineage>
</organism>
<reference evidence="1 2" key="1">
    <citation type="journal article" date="2023" name="Plants (Basel)">
        <title>Bridging the Gap: Combining Genomics and Transcriptomics Approaches to Understand Stylosanthes scabra, an Orphan Legume from the Brazilian Caatinga.</title>
        <authorList>
            <person name="Ferreira-Neto J.R.C."/>
            <person name="da Silva M.D."/>
            <person name="Binneck E."/>
            <person name="de Melo N.F."/>
            <person name="da Silva R.H."/>
            <person name="de Melo A.L.T.M."/>
            <person name="Pandolfi V."/>
            <person name="Bustamante F.O."/>
            <person name="Brasileiro-Vidal A.C."/>
            <person name="Benko-Iseppon A.M."/>
        </authorList>
    </citation>
    <scope>NUCLEOTIDE SEQUENCE [LARGE SCALE GENOMIC DNA]</scope>
    <source>
        <tissue evidence="1">Leaves</tissue>
    </source>
</reference>
<name>A0ABU6Z5Z2_9FABA</name>
<comment type="caution">
    <text evidence="1">The sequence shown here is derived from an EMBL/GenBank/DDBJ whole genome shotgun (WGS) entry which is preliminary data.</text>
</comment>
<accession>A0ABU6Z5Z2</accession>
<proteinExistence type="predicted"/>
<evidence type="ECO:0000313" key="1">
    <source>
        <dbReference type="EMBL" id="MED6217181.1"/>
    </source>
</evidence>
<sequence length="128" mass="14532">MLIAINCDNRNTRKLRRAMGCAVGKLPITYLGIPLGIIGSCYDVELTKIVANHQSGRGNGPWRNIMNIRNNSRVIEDIAKKGQVLEGLVDWRNHIREEIPGSVSKLYAKKLYDRSMWFVGWHKMGVKP</sequence>
<keyword evidence="2" id="KW-1185">Reference proteome</keyword>
<dbReference type="Proteomes" id="UP001341840">
    <property type="component" value="Unassembled WGS sequence"/>
</dbReference>
<protein>
    <submittedName>
        <fullName evidence="1">Uncharacterized protein</fullName>
    </submittedName>
</protein>
<dbReference type="EMBL" id="JASCZI010271902">
    <property type="protein sequence ID" value="MED6217181.1"/>
    <property type="molecule type" value="Genomic_DNA"/>
</dbReference>
<evidence type="ECO:0000313" key="2">
    <source>
        <dbReference type="Proteomes" id="UP001341840"/>
    </source>
</evidence>